<dbReference type="AlphaFoldDB" id="A0A511FHT3"/>
<dbReference type="EMBL" id="BJVQ01000036">
    <property type="protein sequence ID" value="GEL47378.1"/>
    <property type="molecule type" value="Genomic_DNA"/>
</dbReference>
<keyword evidence="2" id="KW-1185">Reference proteome</keyword>
<proteinExistence type="predicted"/>
<evidence type="ECO:0000313" key="2">
    <source>
        <dbReference type="Proteomes" id="UP000321723"/>
    </source>
</evidence>
<reference evidence="1 2" key="1">
    <citation type="submission" date="2019-07" db="EMBL/GenBank/DDBJ databases">
        <title>Whole genome shotgun sequence of Cellulomonas hominis NBRC 16055.</title>
        <authorList>
            <person name="Hosoyama A."/>
            <person name="Uohara A."/>
            <person name="Ohji S."/>
            <person name="Ichikawa N."/>
        </authorList>
    </citation>
    <scope>NUCLEOTIDE SEQUENCE [LARGE SCALE GENOMIC DNA]</scope>
    <source>
        <strain evidence="1 2">NBRC 16055</strain>
    </source>
</reference>
<name>A0A511FHT3_9CELL</name>
<dbReference type="Proteomes" id="UP000321723">
    <property type="component" value="Unassembled WGS sequence"/>
</dbReference>
<sequence>MPVPPAVRILPRTMEQRHEAGASPSVRGDLGTAPLRLVSVLAAGLPITLGTPEAPRSYTVPAVFSRRVSADERAVIESPQSARMLAAAGFPWVTLAVSDRRLLVGGTSVEQLGSGLAHELAVMLRGIGHRLDAERAQRQPGARVLTSAEEPRAAGVQHLVDAIAFE</sequence>
<gene>
    <name evidence="1" type="ORF">CHO01_24940</name>
</gene>
<organism evidence="1 2">
    <name type="scientific">Cellulomonas hominis</name>
    <dbReference type="NCBI Taxonomy" id="156981"/>
    <lineage>
        <taxon>Bacteria</taxon>
        <taxon>Bacillati</taxon>
        <taxon>Actinomycetota</taxon>
        <taxon>Actinomycetes</taxon>
        <taxon>Micrococcales</taxon>
        <taxon>Cellulomonadaceae</taxon>
        <taxon>Cellulomonas</taxon>
    </lineage>
</organism>
<accession>A0A511FHT3</accession>
<evidence type="ECO:0000313" key="1">
    <source>
        <dbReference type="EMBL" id="GEL47378.1"/>
    </source>
</evidence>
<comment type="caution">
    <text evidence="1">The sequence shown here is derived from an EMBL/GenBank/DDBJ whole genome shotgun (WGS) entry which is preliminary data.</text>
</comment>
<protein>
    <submittedName>
        <fullName evidence="1">Uncharacterized protein</fullName>
    </submittedName>
</protein>